<dbReference type="AlphaFoldDB" id="A0A1K0FCN5"/>
<protein>
    <submittedName>
        <fullName evidence="4">GNAT family N-acetyltransferase</fullName>
    </submittedName>
</protein>
<proteinExistence type="predicted"/>
<keyword evidence="1 4" id="KW-0808">Transferase</keyword>
<dbReference type="GO" id="GO:0008080">
    <property type="term" value="F:N-acetyltransferase activity"/>
    <property type="evidence" value="ECO:0007669"/>
    <property type="project" value="InterPro"/>
</dbReference>
<dbReference type="InterPro" id="IPR016181">
    <property type="entry name" value="Acyl_CoA_acyltransferase"/>
</dbReference>
<evidence type="ECO:0000259" key="3">
    <source>
        <dbReference type="PROSITE" id="PS51186"/>
    </source>
</evidence>
<dbReference type="InterPro" id="IPR000182">
    <property type="entry name" value="GNAT_dom"/>
</dbReference>
<evidence type="ECO:0000313" key="5">
    <source>
        <dbReference type="Proteomes" id="UP000182486"/>
    </source>
</evidence>
<dbReference type="Pfam" id="PF00583">
    <property type="entry name" value="Acetyltransf_1"/>
    <property type="match status" value="1"/>
</dbReference>
<dbReference type="GO" id="GO:0005737">
    <property type="term" value="C:cytoplasm"/>
    <property type="evidence" value="ECO:0007669"/>
    <property type="project" value="TreeGrafter"/>
</dbReference>
<evidence type="ECO:0000313" key="4">
    <source>
        <dbReference type="EMBL" id="OJF10512.1"/>
    </source>
</evidence>
<organism evidence="4 5">
    <name type="scientific">Couchioplanes caeruleus subsp. caeruleus</name>
    <dbReference type="NCBI Taxonomy" id="56427"/>
    <lineage>
        <taxon>Bacteria</taxon>
        <taxon>Bacillati</taxon>
        <taxon>Actinomycetota</taxon>
        <taxon>Actinomycetes</taxon>
        <taxon>Micromonosporales</taxon>
        <taxon>Micromonosporaceae</taxon>
        <taxon>Couchioplanes</taxon>
    </lineage>
</organism>
<dbReference type="Gene3D" id="3.40.630.30">
    <property type="match status" value="1"/>
</dbReference>
<dbReference type="PANTHER" id="PTHR43626:SF4">
    <property type="entry name" value="GCN5-RELATED N-ACETYLTRANSFERASE 2, CHLOROPLASTIC"/>
    <property type="match status" value="1"/>
</dbReference>
<dbReference type="PROSITE" id="PS51186">
    <property type="entry name" value="GNAT"/>
    <property type="match status" value="1"/>
</dbReference>
<keyword evidence="2" id="KW-0012">Acyltransferase</keyword>
<dbReference type="RefSeq" id="WP_071808932.1">
    <property type="nucleotide sequence ID" value="NZ_MEIA01000475.1"/>
</dbReference>
<dbReference type="EMBL" id="MEIA01000475">
    <property type="protein sequence ID" value="OJF10512.1"/>
    <property type="molecule type" value="Genomic_DNA"/>
</dbReference>
<dbReference type="Proteomes" id="UP000182486">
    <property type="component" value="Unassembled WGS sequence"/>
</dbReference>
<name>A0A1K0FCN5_9ACTN</name>
<evidence type="ECO:0000256" key="2">
    <source>
        <dbReference type="ARBA" id="ARBA00023315"/>
    </source>
</evidence>
<sequence>MKIAVEGGLGRDEASELYESVGWFGYTRDPDKLVRSLAGSHVLLTVRQEDGRLVGLARTISDGETVCYVQDLLVRPEAQRRGIGRVLMEELKRRYIECRFFLLSTDHAKTEDARKSHPFYRSLGLIPHEEQGMAAFGLPVKR</sequence>
<dbReference type="CDD" id="cd04301">
    <property type="entry name" value="NAT_SF"/>
    <property type="match status" value="1"/>
</dbReference>
<gene>
    <name evidence="4" type="ORF">BG844_31290</name>
</gene>
<accession>A0A1K0FCN5</accession>
<dbReference type="PANTHER" id="PTHR43626">
    <property type="entry name" value="ACYL-COA N-ACYLTRANSFERASE"/>
    <property type="match status" value="1"/>
</dbReference>
<reference evidence="4 5" key="1">
    <citation type="submission" date="2016-09" db="EMBL/GenBank/DDBJ databases">
        <title>Couchioplanes caeruleus draft genome sequence.</title>
        <authorList>
            <person name="Sheehan J."/>
            <person name="Caffrey P."/>
        </authorList>
    </citation>
    <scope>NUCLEOTIDE SEQUENCE [LARGE SCALE GENOMIC DNA]</scope>
    <source>
        <strain evidence="4 5">DSM 43634</strain>
    </source>
</reference>
<evidence type="ECO:0000256" key="1">
    <source>
        <dbReference type="ARBA" id="ARBA00022679"/>
    </source>
</evidence>
<feature type="domain" description="N-acetyltransferase" evidence="3">
    <location>
        <begin position="1"/>
        <end position="142"/>
    </location>
</feature>
<comment type="caution">
    <text evidence="4">The sequence shown here is derived from an EMBL/GenBank/DDBJ whole genome shotgun (WGS) entry which is preliminary data.</text>
</comment>
<dbReference type="InterPro" id="IPR045039">
    <property type="entry name" value="NSI-like"/>
</dbReference>
<keyword evidence="5" id="KW-1185">Reference proteome</keyword>
<dbReference type="SUPFAM" id="SSF55729">
    <property type="entry name" value="Acyl-CoA N-acyltransferases (Nat)"/>
    <property type="match status" value="1"/>
</dbReference>